<keyword evidence="5 8" id="KW-1133">Transmembrane helix</keyword>
<evidence type="ECO:0000256" key="2">
    <source>
        <dbReference type="ARBA" id="ARBA00005887"/>
    </source>
</evidence>
<feature type="transmembrane region" description="Helical" evidence="8">
    <location>
        <begin position="316"/>
        <end position="335"/>
    </location>
</feature>
<keyword evidence="4 8" id="KW-0812">Transmembrane</keyword>
<protein>
    <submittedName>
        <fullName evidence="10">Ammonium transporter</fullName>
    </submittedName>
</protein>
<dbReference type="GO" id="GO:0008519">
    <property type="term" value="F:ammonium channel activity"/>
    <property type="evidence" value="ECO:0007669"/>
    <property type="project" value="InterPro"/>
</dbReference>
<feature type="transmembrane region" description="Helical" evidence="8">
    <location>
        <begin position="347"/>
        <end position="372"/>
    </location>
</feature>
<keyword evidence="7" id="KW-0924">Ammonia transport</keyword>
<sequence>MENLQSAVDTLVHSSNTLFILIGAVMVLAMHAGFAFLEVGTVRQKNQVNALSKILSDFAISTLAYFFIGYWISYGVNFMQPAAVISADHGYGLVKFFFLLTFAAAIPAIISGGIAERAKFAPQLCATALIVAFIYPFFEGMVWNGNFGLQAWLLVTFGAGFHDFAGSVVVHAMGGWLALAAVLLLGPRNGRYREGRLVAFAPSSIPFLALGSWILIVGWFGFNVMSAQTLNGVSGLVAVNSLMAMVGGTVAALVIGRNDPGFLHNGPLAGLVAICAGSDLMHPVGALVTGAIAGGLFVWCFIAAQDRWKIDDVLGVWPLHGLCGVWGGIACGIFGQTALGGLGGVSLISQLIGTGLGVVVAFGGGLLVYGAIKRMHGLRLSQEEEYYGADLSIHKIGAVSQD</sequence>
<evidence type="ECO:0000256" key="5">
    <source>
        <dbReference type="ARBA" id="ARBA00022989"/>
    </source>
</evidence>
<feature type="transmembrane region" description="Helical" evidence="8">
    <location>
        <begin position="54"/>
        <end position="73"/>
    </location>
</feature>
<dbReference type="PANTHER" id="PTHR11730">
    <property type="entry name" value="AMMONIUM TRANSPORTER"/>
    <property type="match status" value="1"/>
</dbReference>
<dbReference type="GO" id="GO:0016020">
    <property type="term" value="C:membrane"/>
    <property type="evidence" value="ECO:0007669"/>
    <property type="project" value="UniProtKB-SubCell"/>
</dbReference>
<dbReference type="SUPFAM" id="SSF111352">
    <property type="entry name" value="Ammonium transporter"/>
    <property type="match status" value="1"/>
</dbReference>
<name>A0A3G7U4G5_9PSED</name>
<feature type="transmembrane region" description="Helical" evidence="8">
    <location>
        <begin position="164"/>
        <end position="185"/>
    </location>
</feature>
<dbReference type="PANTHER" id="PTHR11730:SF89">
    <property type="entry name" value="AMMONIUM TRANSPORTER SLL0108-RELATED"/>
    <property type="match status" value="1"/>
</dbReference>
<evidence type="ECO:0000256" key="3">
    <source>
        <dbReference type="ARBA" id="ARBA00022448"/>
    </source>
</evidence>
<proteinExistence type="inferred from homology"/>
<feature type="transmembrane region" description="Helical" evidence="8">
    <location>
        <begin position="20"/>
        <end position="42"/>
    </location>
</feature>
<accession>A0A3G7U4G5</accession>
<evidence type="ECO:0000313" key="11">
    <source>
        <dbReference type="Proteomes" id="UP000268696"/>
    </source>
</evidence>
<keyword evidence="3" id="KW-0813">Transport</keyword>
<dbReference type="Pfam" id="PF00909">
    <property type="entry name" value="Ammonium_transp"/>
    <property type="match status" value="1"/>
</dbReference>
<keyword evidence="6 8" id="KW-0472">Membrane</keyword>
<evidence type="ECO:0000256" key="1">
    <source>
        <dbReference type="ARBA" id="ARBA00004141"/>
    </source>
</evidence>
<feature type="transmembrane region" description="Helical" evidence="8">
    <location>
        <begin position="93"/>
        <end position="112"/>
    </location>
</feature>
<dbReference type="AlphaFoldDB" id="A0A3G7U4G5"/>
<feature type="transmembrane region" description="Helical" evidence="8">
    <location>
        <begin position="124"/>
        <end position="144"/>
    </location>
</feature>
<feature type="domain" description="Ammonium transporter AmtB-like" evidence="9">
    <location>
        <begin position="19"/>
        <end position="395"/>
    </location>
</feature>
<evidence type="ECO:0000256" key="4">
    <source>
        <dbReference type="ARBA" id="ARBA00022692"/>
    </source>
</evidence>
<dbReference type="PROSITE" id="PS01219">
    <property type="entry name" value="AMMONIUM_TRANSP"/>
    <property type="match status" value="1"/>
</dbReference>
<reference evidence="10 11" key="1">
    <citation type="submission" date="2018-03" db="EMBL/GenBank/DDBJ databases">
        <title>Diversity of phytobeneficial traits revealed by whole-genome analysis of worldwide-isolated phenazine-producing Pseudomonas spp.</title>
        <authorList>
            <person name="Biessy A."/>
            <person name="Novinscak A."/>
            <person name="Blom J."/>
            <person name="Leger G."/>
            <person name="Thomashow L.S."/>
            <person name="Cazorla F.M."/>
            <person name="Josic D."/>
            <person name="Filion M."/>
        </authorList>
    </citation>
    <scope>NUCLEOTIDE SEQUENCE [LARGE SCALE GENOMIC DNA]</scope>
    <source>
        <strain evidence="10 11">30B</strain>
    </source>
</reference>
<organism evidence="10 11">
    <name type="scientific">Pseudomonas synxantha</name>
    <dbReference type="NCBI Taxonomy" id="47883"/>
    <lineage>
        <taxon>Bacteria</taxon>
        <taxon>Pseudomonadati</taxon>
        <taxon>Pseudomonadota</taxon>
        <taxon>Gammaproteobacteria</taxon>
        <taxon>Pseudomonadales</taxon>
        <taxon>Pseudomonadaceae</taxon>
        <taxon>Pseudomonas</taxon>
    </lineage>
</organism>
<feature type="transmembrane region" description="Helical" evidence="8">
    <location>
        <begin position="286"/>
        <end position="304"/>
    </location>
</feature>
<evidence type="ECO:0000256" key="7">
    <source>
        <dbReference type="ARBA" id="ARBA00023177"/>
    </source>
</evidence>
<dbReference type="EMBL" id="CP027754">
    <property type="protein sequence ID" value="AZE54207.1"/>
    <property type="molecule type" value="Genomic_DNA"/>
</dbReference>
<feature type="transmembrane region" description="Helical" evidence="8">
    <location>
        <begin position="197"/>
        <end position="221"/>
    </location>
</feature>
<comment type="subcellular location">
    <subcellularLocation>
        <location evidence="1">Membrane</location>
        <topology evidence="1">Multi-pass membrane protein</topology>
    </subcellularLocation>
</comment>
<dbReference type="InterPro" id="IPR018047">
    <property type="entry name" value="Ammonium_transpt_CS"/>
</dbReference>
<feature type="transmembrane region" description="Helical" evidence="8">
    <location>
        <begin position="233"/>
        <end position="255"/>
    </location>
</feature>
<feature type="transmembrane region" description="Helical" evidence="8">
    <location>
        <begin position="262"/>
        <end position="280"/>
    </location>
</feature>
<dbReference type="RefSeq" id="WP_124377075.1">
    <property type="nucleotide sequence ID" value="NZ_CP027754.1"/>
</dbReference>
<dbReference type="InterPro" id="IPR024041">
    <property type="entry name" value="NH4_transpt_AmtB-like_dom"/>
</dbReference>
<comment type="similarity">
    <text evidence="2">Belongs to the ammonia transporter channel (TC 1.A.11.2) family.</text>
</comment>
<evidence type="ECO:0000256" key="8">
    <source>
        <dbReference type="SAM" id="Phobius"/>
    </source>
</evidence>
<dbReference type="InterPro" id="IPR029020">
    <property type="entry name" value="Ammonium/urea_transptr"/>
</dbReference>
<dbReference type="Proteomes" id="UP000268696">
    <property type="component" value="Chromosome"/>
</dbReference>
<dbReference type="Gene3D" id="1.10.3430.10">
    <property type="entry name" value="Ammonium transporter AmtB like domains"/>
    <property type="match status" value="1"/>
</dbReference>
<dbReference type="GO" id="GO:0097272">
    <property type="term" value="P:ammonium homeostasis"/>
    <property type="evidence" value="ECO:0007669"/>
    <property type="project" value="TreeGrafter"/>
</dbReference>
<evidence type="ECO:0000256" key="6">
    <source>
        <dbReference type="ARBA" id="ARBA00023136"/>
    </source>
</evidence>
<gene>
    <name evidence="10" type="ORF">C4K03_2038</name>
</gene>
<evidence type="ECO:0000313" key="10">
    <source>
        <dbReference type="EMBL" id="AZE54207.1"/>
    </source>
</evidence>
<evidence type="ECO:0000259" key="9">
    <source>
        <dbReference type="Pfam" id="PF00909"/>
    </source>
</evidence>